<evidence type="ECO:0000256" key="3">
    <source>
        <dbReference type="SAM" id="SignalP"/>
    </source>
</evidence>
<feature type="compositionally biased region" description="Low complexity" evidence="1">
    <location>
        <begin position="321"/>
        <end position="365"/>
    </location>
</feature>
<evidence type="ECO:0008006" key="6">
    <source>
        <dbReference type="Google" id="ProtNLM"/>
    </source>
</evidence>
<feature type="transmembrane region" description="Helical" evidence="2">
    <location>
        <begin position="785"/>
        <end position="803"/>
    </location>
</feature>
<evidence type="ECO:0000313" key="4">
    <source>
        <dbReference type="EMBL" id="EEH66239.1"/>
    </source>
</evidence>
<dbReference type="STRING" id="103621.GCA_001067145_01978"/>
<evidence type="ECO:0000313" key="5">
    <source>
        <dbReference type="Proteomes" id="UP000004778"/>
    </source>
</evidence>
<accession>C0W4U7</accession>
<dbReference type="InterPro" id="IPR046112">
    <property type="entry name" value="DUF6049"/>
</dbReference>
<comment type="caution">
    <text evidence="4">The sequence shown here is derived from an EMBL/GenBank/DDBJ whole genome shotgun (WGS) entry which is preliminary data.</text>
</comment>
<feature type="signal peptide" evidence="3">
    <location>
        <begin position="1"/>
        <end position="44"/>
    </location>
</feature>
<name>C0W4U7_9ACTO</name>
<keyword evidence="3" id="KW-0732">Signal</keyword>
<dbReference type="HOGENOM" id="CLU_020914_0_0_11"/>
<keyword evidence="2" id="KW-1133">Transmembrane helix</keyword>
<keyword evidence="5" id="KW-1185">Reference proteome</keyword>
<organism evidence="4 5">
    <name type="scientific">Actinomyces urogenitalis DSM 15434</name>
    <dbReference type="NCBI Taxonomy" id="525246"/>
    <lineage>
        <taxon>Bacteria</taxon>
        <taxon>Bacillati</taxon>
        <taxon>Actinomycetota</taxon>
        <taxon>Actinomycetes</taxon>
        <taxon>Actinomycetales</taxon>
        <taxon>Actinomycetaceae</taxon>
        <taxon>Actinomyces</taxon>
    </lineage>
</organism>
<feature type="chain" id="PRO_5002903775" description="Tat pathway signal sequence domain protein" evidence="3">
    <location>
        <begin position="45"/>
        <end position="834"/>
    </location>
</feature>
<protein>
    <recommendedName>
        <fullName evidence="6">Tat pathway signal sequence domain protein</fullName>
    </recommendedName>
</protein>
<dbReference type="OrthoDB" id="3267347at2"/>
<proteinExistence type="predicted"/>
<sequence length="834" mass="84841">MRPQVRLGRQHPARRRPSLAARARTIVAGVCAALALGLAPVATAGTAPSSSLPQATTATLTSSSATSRTAEVVQGQVTMSVDSLSAEVLASDQDLTLTGTIANGTDSTLSGAELVARVQRSTEVTTAALSSWLAGERTGYLSTVASLDLDGELAPGAVRAFTLTVPAAELPFASTEQWGPRGVELALEQEGEEIATDRTIALWDAGVQVDATRVTAIVPVVASPAEMSLLGATSVTDTGEDDAAEPEPAPSPQASTAASAEPGEQTAPAQDADSVTTTSTQAELSALLTRVTGLLSLAGDGVVLAVDPALMEALGVSAGQEGSSATPSATGTAQASPASPSSPEAGEAGPEASSPAPSPAATTSSDSQEPSPATVPLPAAQLAELRRALNHALDSGSVITLPWADADLSALAHLGQGEAISSALTRSLQATSTWDGAMTTTVLATGALDTTTLAQLPQSVTTVVAQSGDLPVSEDLTYTPSGWAISEGRTVLVPDADLTAAIDGEMSVAADETDQPVTTDNELDTRQLIRANSAILTRQAPNRHRDLVVTVSRQTAAQTDPSELAARLGALLDPSWTTGQGLDALVAAAQAEQERDQVARAELPSTQTSATELTQDELDASRQTASYLASLASVLSSPSSVLGLSTEVESWASATSWRADPQGRSAYIDQARQTGTAMTERITVVPSSTINVISSSADLPLRIQSSLDQDVTVHIHLKPGSTRLQASKDVTVTVPAHGQASATVPIKAVGSGDVDVHITVLAADGTPVGTAITLHTRVRADWESLGTTAVAAVLVVMLLAGIVRTVRRGRRSGADGQALKAPAAGTCPSPSEAS</sequence>
<evidence type="ECO:0000256" key="2">
    <source>
        <dbReference type="SAM" id="Phobius"/>
    </source>
</evidence>
<feature type="region of interest" description="Disordered" evidence="1">
    <location>
        <begin position="319"/>
        <end position="375"/>
    </location>
</feature>
<feature type="region of interest" description="Disordered" evidence="1">
    <location>
        <begin position="236"/>
        <end position="278"/>
    </location>
</feature>
<reference evidence="4 5" key="1">
    <citation type="submission" date="2009-01" db="EMBL/GenBank/DDBJ databases">
        <authorList>
            <person name="Qin X."/>
            <person name="Bachman B."/>
            <person name="Battles P."/>
            <person name="Bell A."/>
            <person name="Bess C."/>
            <person name="Bickham C."/>
            <person name="Chaboub L."/>
            <person name="Chen D."/>
            <person name="Coyle M."/>
            <person name="Deiros D.R."/>
            <person name="Dinh H."/>
            <person name="Forbes L."/>
            <person name="Fowler G."/>
            <person name="Francisco L."/>
            <person name="Fu Q."/>
            <person name="Gubbala S."/>
            <person name="Hale W."/>
            <person name="Han Y."/>
            <person name="Hemphill L."/>
            <person name="Highlander S.K."/>
            <person name="Hirani K."/>
            <person name="Hogues M."/>
            <person name="Jackson L."/>
            <person name="Jakkamsetti A."/>
            <person name="Javaid M."/>
            <person name="Jiang H."/>
            <person name="Korchina V."/>
            <person name="Kovar C."/>
            <person name="Lara F."/>
            <person name="Lee S."/>
            <person name="Mata R."/>
            <person name="Mathew T."/>
            <person name="Moen C."/>
            <person name="Morales K."/>
            <person name="Munidasa M."/>
            <person name="Nazareth L."/>
            <person name="Ngo R."/>
            <person name="Nguyen L."/>
            <person name="Okwuonu G."/>
            <person name="Ongeri F."/>
            <person name="Patil S."/>
            <person name="Petrosino J."/>
            <person name="Pham C."/>
            <person name="Pham P."/>
            <person name="Pu L.-L."/>
            <person name="Puazo M."/>
            <person name="Raj R."/>
            <person name="Reid J."/>
            <person name="Rouhana J."/>
            <person name="Saada N."/>
            <person name="Shang Y."/>
            <person name="Simmons D."/>
            <person name="Thornton R."/>
            <person name="Warren J."/>
            <person name="Weissenberger G."/>
            <person name="Zhang J."/>
            <person name="Zhang L."/>
            <person name="Zhou C."/>
            <person name="Zhu D."/>
            <person name="Muzny D."/>
            <person name="Worley K."/>
            <person name="Gibbs R."/>
        </authorList>
    </citation>
    <scope>NUCLEOTIDE SEQUENCE [LARGE SCALE GENOMIC DNA]</scope>
    <source>
        <strain evidence="4 5">DSM 15434</strain>
    </source>
</reference>
<keyword evidence="2" id="KW-0812">Transmembrane</keyword>
<keyword evidence="2" id="KW-0472">Membrane</keyword>
<feature type="region of interest" description="Disordered" evidence="1">
    <location>
        <begin position="811"/>
        <end position="834"/>
    </location>
</feature>
<dbReference type="Pfam" id="PF19516">
    <property type="entry name" value="DUF6049"/>
    <property type="match status" value="1"/>
</dbReference>
<dbReference type="AlphaFoldDB" id="C0W4U7"/>
<dbReference type="Proteomes" id="UP000004778">
    <property type="component" value="Unassembled WGS sequence"/>
</dbReference>
<dbReference type="eggNOG" id="COG1361">
    <property type="taxonomic scope" value="Bacteria"/>
</dbReference>
<gene>
    <name evidence="4" type="ORF">HMPREF0058_0891</name>
</gene>
<evidence type="ECO:0000256" key="1">
    <source>
        <dbReference type="SAM" id="MobiDB-lite"/>
    </source>
</evidence>
<feature type="compositionally biased region" description="Low complexity" evidence="1">
    <location>
        <begin position="252"/>
        <end position="262"/>
    </location>
</feature>
<dbReference type="EMBL" id="ACFH01000058">
    <property type="protein sequence ID" value="EEH66239.1"/>
    <property type="molecule type" value="Genomic_DNA"/>
</dbReference>